<dbReference type="EMBL" id="BAABUJ010000052">
    <property type="protein sequence ID" value="GAA5805844.1"/>
    <property type="molecule type" value="Genomic_DNA"/>
</dbReference>
<reference evidence="7 8" key="1">
    <citation type="submission" date="2024-04" db="EMBL/GenBank/DDBJ databases">
        <title>genome sequences of Mucor flavus KT1a and Helicostylum pulchrum KT1b strains isolation_sourced from the surface of a dry-aged beef.</title>
        <authorList>
            <person name="Toyotome T."/>
            <person name="Hosono M."/>
            <person name="Torimaru M."/>
            <person name="Fukuda K."/>
            <person name="Mikami N."/>
        </authorList>
    </citation>
    <scope>NUCLEOTIDE SEQUENCE [LARGE SCALE GENOMIC DNA]</scope>
    <source>
        <strain evidence="7 8">KT1b</strain>
    </source>
</reference>
<evidence type="ECO:0000313" key="7">
    <source>
        <dbReference type="EMBL" id="GAA5805844.1"/>
    </source>
</evidence>
<name>A0ABP9YFV2_9FUNG</name>
<dbReference type="PROSITE" id="PS50157">
    <property type="entry name" value="ZINC_FINGER_C2H2_2"/>
    <property type="match status" value="1"/>
</dbReference>
<proteinExistence type="predicted"/>
<dbReference type="SUPFAM" id="SSF57667">
    <property type="entry name" value="beta-beta-alpha zinc fingers"/>
    <property type="match status" value="1"/>
</dbReference>
<dbReference type="PROSITE" id="PS00028">
    <property type="entry name" value="ZINC_FINGER_C2H2_1"/>
    <property type="match status" value="1"/>
</dbReference>
<evidence type="ECO:0000256" key="5">
    <source>
        <dbReference type="PROSITE-ProRule" id="PRU00042"/>
    </source>
</evidence>
<keyword evidence="8" id="KW-1185">Reference proteome</keyword>
<evidence type="ECO:0000259" key="6">
    <source>
        <dbReference type="PROSITE" id="PS50157"/>
    </source>
</evidence>
<organism evidence="7 8">
    <name type="scientific">Helicostylum pulchrum</name>
    <dbReference type="NCBI Taxonomy" id="562976"/>
    <lineage>
        <taxon>Eukaryota</taxon>
        <taxon>Fungi</taxon>
        <taxon>Fungi incertae sedis</taxon>
        <taxon>Mucoromycota</taxon>
        <taxon>Mucoromycotina</taxon>
        <taxon>Mucoromycetes</taxon>
        <taxon>Mucorales</taxon>
        <taxon>Mucorineae</taxon>
        <taxon>Mucoraceae</taxon>
        <taxon>Helicostylum</taxon>
    </lineage>
</organism>
<keyword evidence="4" id="KW-0862">Zinc</keyword>
<dbReference type="InterPro" id="IPR050329">
    <property type="entry name" value="GLI_C2H2-zinc-finger"/>
</dbReference>
<sequence length="210" mass="23999">MKLLHKLTLYPSYPSYSALETHAYTHTQEKPFQCLSHNCGRRFSVVSNLRRHFKVHQKGLNTVGKISPQERLHCVRKLIKRNSRDLNATDQAPPNFYSSLVSTTLGYRAIDLQALTATTATTSTIRNQNDTILPSIMTEDDITQYLHDSQMVTEQEASLAIQKPYVCRAVSYNVNQTQNDDRLIGDISTTTAYQQPYINTPFVQLNDFHF</sequence>
<evidence type="ECO:0000256" key="3">
    <source>
        <dbReference type="ARBA" id="ARBA00022771"/>
    </source>
</evidence>
<evidence type="ECO:0000256" key="1">
    <source>
        <dbReference type="ARBA" id="ARBA00022723"/>
    </source>
</evidence>
<keyword evidence="3 5" id="KW-0863">Zinc-finger</keyword>
<protein>
    <recommendedName>
        <fullName evidence="6">C2H2-type domain-containing protein</fullName>
    </recommendedName>
</protein>
<comment type="caution">
    <text evidence="7">The sequence shown here is derived from an EMBL/GenBank/DDBJ whole genome shotgun (WGS) entry which is preliminary data.</text>
</comment>
<dbReference type="InterPro" id="IPR013087">
    <property type="entry name" value="Znf_C2H2_type"/>
</dbReference>
<dbReference type="Proteomes" id="UP001476247">
    <property type="component" value="Unassembled WGS sequence"/>
</dbReference>
<feature type="domain" description="C2H2-type" evidence="6">
    <location>
        <begin position="32"/>
        <end position="56"/>
    </location>
</feature>
<dbReference type="PANTHER" id="PTHR19818:SF139">
    <property type="entry name" value="PAIR-RULE PROTEIN ODD-PAIRED"/>
    <property type="match status" value="1"/>
</dbReference>
<evidence type="ECO:0000313" key="8">
    <source>
        <dbReference type="Proteomes" id="UP001476247"/>
    </source>
</evidence>
<keyword evidence="2" id="KW-0677">Repeat</keyword>
<accession>A0ABP9YFV2</accession>
<dbReference type="InterPro" id="IPR036236">
    <property type="entry name" value="Znf_C2H2_sf"/>
</dbReference>
<dbReference type="Gene3D" id="3.30.160.60">
    <property type="entry name" value="Classic Zinc Finger"/>
    <property type="match status" value="1"/>
</dbReference>
<gene>
    <name evidence="7" type="ORF">HPULCUR_011370</name>
</gene>
<keyword evidence="1" id="KW-0479">Metal-binding</keyword>
<evidence type="ECO:0000256" key="2">
    <source>
        <dbReference type="ARBA" id="ARBA00022737"/>
    </source>
</evidence>
<dbReference type="PANTHER" id="PTHR19818">
    <property type="entry name" value="ZINC FINGER PROTEIN ZIC AND GLI"/>
    <property type="match status" value="1"/>
</dbReference>
<evidence type="ECO:0000256" key="4">
    <source>
        <dbReference type="ARBA" id="ARBA00022833"/>
    </source>
</evidence>